<evidence type="ECO:0000259" key="1">
    <source>
        <dbReference type="Pfam" id="PF04773"/>
    </source>
</evidence>
<dbReference type="Proteomes" id="UP000035287">
    <property type="component" value="Chromosome"/>
</dbReference>
<protein>
    <recommendedName>
        <fullName evidence="5">Iron dicitrate transport regulator FecR</fullName>
    </recommendedName>
</protein>
<dbReference type="STRING" id="1348774.AB433_15490"/>
<sequence>MDAPTGYQRPMTNRDMRDDDANGLLVEAADWVVCLTSGAATDDDAARLAAWRARSPAHEAAFREVAGVRSYAVVAKHNKKPPMVSRRAVLAGGTTAALAVMTVGIARPPLGLWPSFAELTADHRTAIGERYALTPVSGVKVEMNSRTALSLIGGGTEGSQGISLVTGEAFVTAEPLAAAFRVEAGAVNASTRGAQFNVQRLDGGVRVACVSGSVECNGGDRPIWLRSNEQVFVASNGATRRSVVDGEKVTAWRRGLLIFEGAPLSQVVDQINLYRSGKIVLANTALGGLEVNAIFHTSRIEEAVPQIEQLLNLHARHLAGGVVVMS</sequence>
<dbReference type="AlphaFoldDB" id="A0A0G3XIS1"/>
<dbReference type="Gene3D" id="3.55.50.30">
    <property type="match status" value="1"/>
</dbReference>
<organism evidence="3 4">
    <name type="scientific">Croceicoccus naphthovorans</name>
    <dbReference type="NCBI Taxonomy" id="1348774"/>
    <lineage>
        <taxon>Bacteria</taxon>
        <taxon>Pseudomonadati</taxon>
        <taxon>Pseudomonadota</taxon>
        <taxon>Alphaproteobacteria</taxon>
        <taxon>Sphingomonadales</taxon>
        <taxon>Erythrobacteraceae</taxon>
        <taxon>Croceicoccus</taxon>
    </lineage>
</organism>
<proteinExistence type="predicted"/>
<evidence type="ECO:0008006" key="5">
    <source>
        <dbReference type="Google" id="ProtNLM"/>
    </source>
</evidence>
<dbReference type="EMBL" id="CP011770">
    <property type="protein sequence ID" value="AKM11052.1"/>
    <property type="molecule type" value="Genomic_DNA"/>
</dbReference>
<dbReference type="InterPro" id="IPR006860">
    <property type="entry name" value="FecR"/>
</dbReference>
<feature type="domain" description="FecR protein" evidence="1">
    <location>
        <begin position="122"/>
        <end position="215"/>
    </location>
</feature>
<accession>A0A0G3XIS1</accession>
<dbReference type="InterPro" id="IPR012373">
    <property type="entry name" value="Ferrdict_sens_TM"/>
</dbReference>
<dbReference type="InterPro" id="IPR032623">
    <property type="entry name" value="FecR_N"/>
</dbReference>
<dbReference type="GO" id="GO:0016989">
    <property type="term" value="F:sigma factor antagonist activity"/>
    <property type="evidence" value="ECO:0007669"/>
    <property type="project" value="TreeGrafter"/>
</dbReference>
<gene>
    <name evidence="3" type="ORF">AB433_15490</name>
</gene>
<dbReference type="PIRSF" id="PIRSF018266">
    <property type="entry name" value="FecR"/>
    <property type="match status" value="1"/>
</dbReference>
<dbReference type="PANTHER" id="PTHR30273">
    <property type="entry name" value="PERIPLASMIC SIGNAL SENSOR AND SIGMA FACTOR ACTIVATOR FECR-RELATED"/>
    <property type="match status" value="1"/>
</dbReference>
<dbReference type="OrthoDB" id="7429207at2"/>
<feature type="domain" description="FecR N-terminal" evidence="2">
    <location>
        <begin position="27"/>
        <end position="66"/>
    </location>
</feature>
<evidence type="ECO:0000259" key="2">
    <source>
        <dbReference type="Pfam" id="PF16220"/>
    </source>
</evidence>
<dbReference type="PANTHER" id="PTHR30273:SF2">
    <property type="entry name" value="PROTEIN FECR"/>
    <property type="match status" value="1"/>
</dbReference>
<evidence type="ECO:0000313" key="3">
    <source>
        <dbReference type="EMBL" id="AKM11052.1"/>
    </source>
</evidence>
<reference evidence="3 4" key="1">
    <citation type="submission" date="2015-06" db="EMBL/GenBank/DDBJ databases">
        <authorList>
            <person name="Zeng Y."/>
            <person name="Huang Y."/>
        </authorList>
    </citation>
    <scope>NUCLEOTIDE SEQUENCE [LARGE SCALE GENOMIC DNA]</scope>
    <source>
        <strain evidence="3 4">PQ-2</strain>
    </source>
</reference>
<name>A0A0G3XIS1_9SPHN</name>
<keyword evidence="4" id="KW-1185">Reference proteome</keyword>
<dbReference type="Pfam" id="PF04773">
    <property type="entry name" value="FecR"/>
    <property type="match status" value="1"/>
</dbReference>
<dbReference type="PATRIC" id="fig|1348774.3.peg.3259"/>
<dbReference type="Pfam" id="PF16220">
    <property type="entry name" value="DUF4880"/>
    <property type="match status" value="1"/>
</dbReference>
<evidence type="ECO:0000313" key="4">
    <source>
        <dbReference type="Proteomes" id="UP000035287"/>
    </source>
</evidence>
<dbReference type="Gene3D" id="2.60.120.1440">
    <property type="match status" value="1"/>
</dbReference>
<dbReference type="KEGG" id="cna:AB433_15490"/>